<dbReference type="SUPFAM" id="SSF47473">
    <property type="entry name" value="EF-hand"/>
    <property type="match status" value="1"/>
</dbReference>
<dbReference type="GO" id="GO:0000287">
    <property type="term" value="F:magnesium ion binding"/>
    <property type="evidence" value="ECO:0007669"/>
    <property type="project" value="TreeGrafter"/>
</dbReference>
<dbReference type="GO" id="GO:0055074">
    <property type="term" value="P:calcium ion homeostasis"/>
    <property type="evidence" value="ECO:0007669"/>
    <property type="project" value="TreeGrafter"/>
</dbReference>
<evidence type="ECO:0000256" key="2">
    <source>
        <dbReference type="ARBA" id="ARBA00022737"/>
    </source>
</evidence>
<dbReference type="PANTHER" id="PTHR45791:SF7">
    <property type="entry name" value="CALCIUM AND INTEGRIN-BINDING FAMILY MEMBER 3"/>
    <property type="match status" value="1"/>
</dbReference>
<gene>
    <name evidence="3" type="primary">CIB3</name>
</gene>
<dbReference type="Ensembl" id="ENSOKIT00005117495.1">
    <property type="protein sequence ID" value="ENSOKIP00005109685.1"/>
    <property type="gene ID" value="ENSOKIG00005047974.1"/>
</dbReference>
<keyword evidence="2" id="KW-0677">Repeat</keyword>
<name>A0A8C7N914_ONCKI</name>
<sequence length="116" mass="13433">VVLEFKSCVSHSVCSLQLRIIDLRVSPQDNPFRQRIAEVLSEDGEGNMTLDDFLDKFSLLMAFVDLEKTLNKLKRNEQMEDTVQMVCEKVINKADLDNDGRMWTTTRCLHSSRRIL</sequence>
<dbReference type="GO" id="GO:0005509">
    <property type="term" value="F:calcium ion binding"/>
    <property type="evidence" value="ECO:0007669"/>
    <property type="project" value="TreeGrafter"/>
</dbReference>
<dbReference type="GeneTree" id="ENSGT00940000160466"/>
<dbReference type="InterPro" id="IPR051433">
    <property type="entry name" value="CIBP"/>
</dbReference>
<dbReference type="Gene3D" id="1.10.238.10">
    <property type="entry name" value="EF-hand"/>
    <property type="match status" value="1"/>
</dbReference>
<organism evidence="3 4">
    <name type="scientific">Oncorhynchus kisutch</name>
    <name type="common">Coho salmon</name>
    <name type="synonym">Salmo kisutch</name>
    <dbReference type="NCBI Taxonomy" id="8019"/>
    <lineage>
        <taxon>Eukaryota</taxon>
        <taxon>Metazoa</taxon>
        <taxon>Chordata</taxon>
        <taxon>Craniata</taxon>
        <taxon>Vertebrata</taxon>
        <taxon>Euteleostomi</taxon>
        <taxon>Actinopterygii</taxon>
        <taxon>Neopterygii</taxon>
        <taxon>Teleostei</taxon>
        <taxon>Protacanthopterygii</taxon>
        <taxon>Salmoniformes</taxon>
        <taxon>Salmonidae</taxon>
        <taxon>Salmoninae</taxon>
        <taxon>Oncorhynchus</taxon>
    </lineage>
</organism>
<keyword evidence="1" id="KW-0479">Metal-binding</keyword>
<evidence type="ECO:0000313" key="4">
    <source>
        <dbReference type="Proteomes" id="UP000694557"/>
    </source>
</evidence>
<evidence type="ECO:0000256" key="1">
    <source>
        <dbReference type="ARBA" id="ARBA00022723"/>
    </source>
</evidence>
<dbReference type="AlphaFoldDB" id="A0A8C7N914"/>
<dbReference type="InterPro" id="IPR011992">
    <property type="entry name" value="EF-hand-dom_pair"/>
</dbReference>
<reference evidence="3" key="1">
    <citation type="submission" date="2025-08" db="UniProtKB">
        <authorList>
            <consortium name="Ensembl"/>
        </authorList>
    </citation>
    <scope>IDENTIFICATION</scope>
</reference>
<reference evidence="3" key="2">
    <citation type="submission" date="2025-09" db="UniProtKB">
        <authorList>
            <consortium name="Ensembl"/>
        </authorList>
    </citation>
    <scope>IDENTIFICATION</scope>
</reference>
<dbReference type="Proteomes" id="UP000694557">
    <property type="component" value="Unassembled WGS sequence"/>
</dbReference>
<keyword evidence="4" id="KW-1185">Reference proteome</keyword>
<dbReference type="PANTHER" id="PTHR45791">
    <property type="entry name" value="CALCIUM AND INTEGRIN BINDING FAMILY MEMBER 2"/>
    <property type="match status" value="1"/>
</dbReference>
<protein>
    <submittedName>
        <fullName evidence="3">Calcium and integrin binding family member 3</fullName>
    </submittedName>
</protein>
<proteinExistence type="predicted"/>
<accession>A0A8C7N914</accession>
<evidence type="ECO:0000313" key="3">
    <source>
        <dbReference type="Ensembl" id="ENSOKIP00005109685.1"/>
    </source>
</evidence>